<dbReference type="HOGENOM" id="CLU_1955002_0_0_11"/>
<dbReference type="PROSITE" id="PS51257">
    <property type="entry name" value="PROKAR_LIPOPROTEIN"/>
    <property type="match status" value="1"/>
</dbReference>
<dbReference type="AlphaFoldDB" id="R4SR60"/>
<dbReference type="KEGG" id="aoi:AORI_3324"/>
<name>R4SR60_9PSEU</name>
<proteinExistence type="predicted"/>
<feature type="signal peptide" evidence="1">
    <location>
        <begin position="1"/>
        <end position="24"/>
    </location>
</feature>
<feature type="chain" id="PRO_5004370589" description="Peptidase inhibitor family I36" evidence="1">
    <location>
        <begin position="25"/>
        <end position="128"/>
    </location>
</feature>
<dbReference type="Proteomes" id="UP000013968">
    <property type="component" value="Chromosome"/>
</dbReference>
<keyword evidence="3" id="KW-1185">Reference proteome</keyword>
<dbReference type="RefSeq" id="WP_016333675.1">
    <property type="nucleotide sequence ID" value="NC_021252.1"/>
</dbReference>
<sequence>MRFPAKALATTTIMILACTGSAYASTAAPDPGEVSVKGGCTWELFCGALVNGTHQPVYVAWSDDESGYKYAWVAPGAKKGGRWHDGIDIDFFYVAEGCKAADLWENEYNPGWQKINDLQTVLLTSYTC</sequence>
<reference evidence="2 3" key="1">
    <citation type="journal article" date="2013" name="BMC Genomics">
        <title>ContigScape: a Cytoscape plugin facilitating microbial genome gap closing.</title>
        <authorList>
            <person name="Tang B."/>
            <person name="Wang Q."/>
            <person name="Yang M."/>
            <person name="Xie F."/>
            <person name="Zhu Y."/>
            <person name="Zhuo Y."/>
            <person name="Wang S."/>
            <person name="Gao H."/>
            <person name="Ding X."/>
            <person name="Zhang L."/>
            <person name="Zhao G."/>
            <person name="Zheng H."/>
        </authorList>
    </citation>
    <scope>NUCLEOTIDE SEQUENCE [LARGE SCALE GENOMIC DNA]</scope>
    <source>
        <strain evidence="2 3">HCCB10007</strain>
    </source>
</reference>
<organism evidence="2 3">
    <name type="scientific">Amycolatopsis keratiniphila</name>
    <dbReference type="NCBI Taxonomy" id="129921"/>
    <lineage>
        <taxon>Bacteria</taxon>
        <taxon>Bacillati</taxon>
        <taxon>Actinomycetota</taxon>
        <taxon>Actinomycetes</taxon>
        <taxon>Pseudonocardiales</taxon>
        <taxon>Pseudonocardiaceae</taxon>
        <taxon>Amycolatopsis</taxon>
        <taxon>Amycolatopsis japonica group</taxon>
    </lineage>
</organism>
<dbReference type="EMBL" id="CP003410">
    <property type="protein sequence ID" value="AGM05909.1"/>
    <property type="molecule type" value="Genomic_DNA"/>
</dbReference>
<accession>R4SR60</accession>
<evidence type="ECO:0008006" key="4">
    <source>
        <dbReference type="Google" id="ProtNLM"/>
    </source>
</evidence>
<evidence type="ECO:0000256" key="1">
    <source>
        <dbReference type="SAM" id="SignalP"/>
    </source>
</evidence>
<gene>
    <name evidence="2" type="ORF">AORI_3324</name>
</gene>
<evidence type="ECO:0000313" key="2">
    <source>
        <dbReference type="EMBL" id="AGM05909.1"/>
    </source>
</evidence>
<protein>
    <recommendedName>
        <fullName evidence="4">Peptidase inhibitor family I36</fullName>
    </recommendedName>
</protein>
<keyword evidence="1" id="KW-0732">Signal</keyword>
<evidence type="ECO:0000313" key="3">
    <source>
        <dbReference type="Proteomes" id="UP000013968"/>
    </source>
</evidence>